<protein>
    <submittedName>
        <fullName evidence="1">Uncharacterized protein</fullName>
    </submittedName>
</protein>
<proteinExistence type="predicted"/>
<evidence type="ECO:0000313" key="1">
    <source>
        <dbReference type="EMBL" id="EMC25049.1"/>
    </source>
</evidence>
<comment type="caution">
    <text evidence="1">The sequence shown here is derived from an EMBL/GenBank/DDBJ whole genome shotgun (WGS) entry which is preliminary data.</text>
</comment>
<accession>A0A829BKM5</accession>
<gene>
    <name evidence="1" type="ORF">SMU82_03021</name>
</gene>
<dbReference type="AlphaFoldDB" id="A0A829BKM5"/>
<dbReference type="EMBL" id="AHSR01000011">
    <property type="protein sequence ID" value="EMC25049.1"/>
    <property type="molecule type" value="Genomic_DNA"/>
</dbReference>
<sequence length="34" mass="4020">MIRAKLINNCIILLDVVIILEILKQKKENKQEEL</sequence>
<name>A0A829BKM5_STRMG</name>
<reference evidence="1 2" key="1">
    <citation type="journal article" date="2013" name="Mol. Biol. Evol.">
        <title>Evolutionary and population genomics of the cavity causing bacteria Streptococcus mutans.</title>
        <authorList>
            <person name="Cornejo O.E."/>
            <person name="Lefebure T."/>
            <person name="Pavinski Bitar P.D."/>
            <person name="Lang P."/>
            <person name="Richards V.P."/>
            <person name="Eilertson K."/>
            <person name="Do T."/>
            <person name="Beighton D."/>
            <person name="Zeng L."/>
            <person name="Ahn S.J."/>
            <person name="Burne R.A."/>
            <person name="Siepel A."/>
            <person name="Bustamante C.D."/>
            <person name="Stanhope M.J."/>
        </authorList>
    </citation>
    <scope>NUCLEOTIDE SEQUENCE [LARGE SCALE GENOMIC DNA]</scope>
    <source>
        <strain evidence="1 2">SM6</strain>
    </source>
</reference>
<dbReference type="Proteomes" id="UP000011676">
    <property type="component" value="Unassembled WGS sequence"/>
</dbReference>
<evidence type="ECO:0000313" key="2">
    <source>
        <dbReference type="Proteomes" id="UP000011676"/>
    </source>
</evidence>
<organism evidence="1 2">
    <name type="scientific">Streptococcus mutans SM6</name>
    <dbReference type="NCBI Taxonomy" id="857119"/>
    <lineage>
        <taxon>Bacteria</taxon>
        <taxon>Bacillati</taxon>
        <taxon>Bacillota</taxon>
        <taxon>Bacilli</taxon>
        <taxon>Lactobacillales</taxon>
        <taxon>Streptococcaceae</taxon>
        <taxon>Streptococcus</taxon>
    </lineage>
</organism>